<evidence type="ECO:0000313" key="1">
    <source>
        <dbReference type="EMBL" id="MBA2951041.1"/>
    </source>
</evidence>
<reference evidence="1 2" key="1">
    <citation type="submission" date="2020-07" db="EMBL/GenBank/DDBJ databases">
        <title>Streptomyces isolated from Indian soil.</title>
        <authorList>
            <person name="Mandal S."/>
            <person name="Maiti P.K."/>
        </authorList>
    </citation>
    <scope>NUCLEOTIDE SEQUENCE [LARGE SCALE GENOMIC DNA]</scope>
    <source>
        <strain evidence="1 2">PSKA28</strain>
    </source>
</reference>
<protein>
    <submittedName>
        <fullName evidence="1">Uncharacterized protein</fullName>
    </submittedName>
</protein>
<organism evidence="1 2">
    <name type="scientific">Streptomyces himalayensis subsp. himalayensis</name>
    <dbReference type="NCBI Taxonomy" id="2756131"/>
    <lineage>
        <taxon>Bacteria</taxon>
        <taxon>Bacillati</taxon>
        <taxon>Actinomycetota</taxon>
        <taxon>Actinomycetes</taxon>
        <taxon>Kitasatosporales</taxon>
        <taxon>Streptomycetaceae</taxon>
        <taxon>Streptomyces</taxon>
        <taxon>Streptomyces himalayensis</taxon>
    </lineage>
</organism>
<name>A0A7W0DTM1_9ACTN</name>
<proteinExistence type="predicted"/>
<comment type="caution">
    <text evidence="1">The sequence shown here is derived from an EMBL/GenBank/DDBJ whole genome shotgun (WGS) entry which is preliminary data.</text>
</comment>
<accession>A0A7W0DTM1</accession>
<gene>
    <name evidence="1" type="ORF">H1D24_36175</name>
</gene>
<dbReference type="Proteomes" id="UP000545761">
    <property type="component" value="Unassembled WGS sequence"/>
</dbReference>
<dbReference type="AlphaFoldDB" id="A0A7W0DTM1"/>
<dbReference type="RefSeq" id="WP_181661961.1">
    <property type="nucleotide sequence ID" value="NZ_JACEHE010000037.1"/>
</dbReference>
<sequence length="98" mass="10905">MDAMRASQRICGLRSSSVCDLGSQHLLDQSFLDRHATLPAGPFLDLCHAGRRAGAPEPQRHPFDICARPRTDERQWSSEALVQPLNYRKTAGKYGLPC</sequence>
<evidence type="ECO:0000313" key="2">
    <source>
        <dbReference type="Proteomes" id="UP000545761"/>
    </source>
</evidence>
<dbReference type="EMBL" id="JACEHE010000037">
    <property type="protein sequence ID" value="MBA2951041.1"/>
    <property type="molecule type" value="Genomic_DNA"/>
</dbReference>